<accession>A0ABN7XA18</accession>
<evidence type="ECO:0000313" key="3">
    <source>
        <dbReference type="Proteomes" id="UP000789901"/>
    </source>
</evidence>
<proteinExistence type="predicted"/>
<sequence>EPQNFMIPSIKNAPHEGESASGTEILSLDPIFEVYATKRKKKDNGEVEEIEILEERKEAAKDPMHKKKKNKKPDITYAQLFLVAPNIRKEMNKITSVGRIAIMK</sequence>
<feature type="non-terminal residue" evidence="2">
    <location>
        <position position="104"/>
    </location>
</feature>
<feature type="non-terminal residue" evidence="2">
    <location>
        <position position="1"/>
    </location>
</feature>
<keyword evidence="3" id="KW-1185">Reference proteome</keyword>
<dbReference type="EMBL" id="CAJVQB010099721">
    <property type="protein sequence ID" value="CAG8850150.1"/>
    <property type="molecule type" value="Genomic_DNA"/>
</dbReference>
<reference evidence="2 3" key="1">
    <citation type="submission" date="2021-06" db="EMBL/GenBank/DDBJ databases">
        <authorList>
            <person name="Kallberg Y."/>
            <person name="Tangrot J."/>
            <person name="Rosling A."/>
        </authorList>
    </citation>
    <scope>NUCLEOTIDE SEQUENCE [LARGE SCALE GENOMIC DNA]</scope>
    <source>
        <strain evidence="2 3">120-4 pot B 10/14</strain>
    </source>
</reference>
<name>A0ABN7XA18_GIGMA</name>
<protein>
    <submittedName>
        <fullName evidence="2">34192_t:CDS:1</fullName>
    </submittedName>
</protein>
<evidence type="ECO:0000256" key="1">
    <source>
        <dbReference type="SAM" id="MobiDB-lite"/>
    </source>
</evidence>
<feature type="region of interest" description="Disordered" evidence="1">
    <location>
        <begin position="1"/>
        <end position="22"/>
    </location>
</feature>
<organism evidence="2 3">
    <name type="scientific">Gigaspora margarita</name>
    <dbReference type="NCBI Taxonomy" id="4874"/>
    <lineage>
        <taxon>Eukaryota</taxon>
        <taxon>Fungi</taxon>
        <taxon>Fungi incertae sedis</taxon>
        <taxon>Mucoromycota</taxon>
        <taxon>Glomeromycotina</taxon>
        <taxon>Glomeromycetes</taxon>
        <taxon>Diversisporales</taxon>
        <taxon>Gigasporaceae</taxon>
        <taxon>Gigaspora</taxon>
    </lineage>
</organism>
<evidence type="ECO:0000313" key="2">
    <source>
        <dbReference type="EMBL" id="CAG8850150.1"/>
    </source>
</evidence>
<gene>
    <name evidence="2" type="ORF">GMARGA_LOCUS40069</name>
</gene>
<comment type="caution">
    <text evidence="2">The sequence shown here is derived from an EMBL/GenBank/DDBJ whole genome shotgun (WGS) entry which is preliminary data.</text>
</comment>
<dbReference type="Proteomes" id="UP000789901">
    <property type="component" value="Unassembled WGS sequence"/>
</dbReference>